<dbReference type="GeneID" id="63825704"/>
<accession>A0A165ETA0</accession>
<sequence>MGGSSGSNSDDSSDDDSDVTDDGLQQSRGRPLAKKAAGNSKKIKGAAGNADKAAGAQPPPRRTGSARRGESPVHLHQRRTFTRSRSPALNAANGFHFGTSIHPPRPSSPSLFSKPSPTEIRNLFPSFLHLTVRVPFSPARWRVTLDLRQAAENSILICSAGYAAAKMCACAREPLSPDLWNARDRLSPEMWISIGACRVVLRGSNTRC</sequence>
<protein>
    <submittedName>
        <fullName evidence="2">Uncharacterized protein</fullName>
    </submittedName>
</protein>
<dbReference type="OrthoDB" id="2804192at2759"/>
<proteinExistence type="predicted"/>
<feature type="compositionally biased region" description="Low complexity" evidence="1">
    <location>
        <begin position="1"/>
        <end position="10"/>
    </location>
</feature>
<dbReference type="EMBL" id="KV427618">
    <property type="protein sequence ID" value="KZT07712.1"/>
    <property type="molecule type" value="Genomic_DNA"/>
</dbReference>
<dbReference type="RefSeq" id="XP_040765452.1">
    <property type="nucleotide sequence ID" value="XM_040908675.1"/>
</dbReference>
<dbReference type="STRING" id="1314785.A0A165ETA0"/>
<feature type="region of interest" description="Disordered" evidence="1">
    <location>
        <begin position="1"/>
        <end position="114"/>
    </location>
</feature>
<keyword evidence="3" id="KW-1185">Reference proteome</keyword>
<dbReference type="Proteomes" id="UP000076871">
    <property type="component" value="Unassembled WGS sequence"/>
</dbReference>
<evidence type="ECO:0000313" key="3">
    <source>
        <dbReference type="Proteomes" id="UP000076871"/>
    </source>
</evidence>
<feature type="compositionally biased region" description="Acidic residues" evidence="1">
    <location>
        <begin position="11"/>
        <end position="21"/>
    </location>
</feature>
<organism evidence="2 3">
    <name type="scientific">Laetiporus sulphureus 93-53</name>
    <dbReference type="NCBI Taxonomy" id="1314785"/>
    <lineage>
        <taxon>Eukaryota</taxon>
        <taxon>Fungi</taxon>
        <taxon>Dikarya</taxon>
        <taxon>Basidiomycota</taxon>
        <taxon>Agaricomycotina</taxon>
        <taxon>Agaricomycetes</taxon>
        <taxon>Polyporales</taxon>
        <taxon>Laetiporus</taxon>
    </lineage>
</organism>
<dbReference type="InParanoid" id="A0A165ETA0"/>
<evidence type="ECO:0000256" key="1">
    <source>
        <dbReference type="SAM" id="MobiDB-lite"/>
    </source>
</evidence>
<gene>
    <name evidence="2" type="ORF">LAESUDRAFT_724708</name>
</gene>
<reference evidence="2 3" key="1">
    <citation type="journal article" date="2016" name="Mol. Biol. Evol.">
        <title>Comparative Genomics of Early-Diverging Mushroom-Forming Fungi Provides Insights into the Origins of Lignocellulose Decay Capabilities.</title>
        <authorList>
            <person name="Nagy L.G."/>
            <person name="Riley R."/>
            <person name="Tritt A."/>
            <person name="Adam C."/>
            <person name="Daum C."/>
            <person name="Floudas D."/>
            <person name="Sun H."/>
            <person name="Yadav J.S."/>
            <person name="Pangilinan J."/>
            <person name="Larsson K.H."/>
            <person name="Matsuura K."/>
            <person name="Barry K."/>
            <person name="Labutti K."/>
            <person name="Kuo R."/>
            <person name="Ohm R.A."/>
            <person name="Bhattacharya S.S."/>
            <person name="Shirouzu T."/>
            <person name="Yoshinaga Y."/>
            <person name="Martin F.M."/>
            <person name="Grigoriev I.V."/>
            <person name="Hibbett D.S."/>
        </authorList>
    </citation>
    <scope>NUCLEOTIDE SEQUENCE [LARGE SCALE GENOMIC DNA]</scope>
    <source>
        <strain evidence="2 3">93-53</strain>
    </source>
</reference>
<feature type="compositionally biased region" description="Low complexity" evidence="1">
    <location>
        <begin position="45"/>
        <end position="56"/>
    </location>
</feature>
<name>A0A165ETA0_9APHY</name>
<dbReference type="AlphaFoldDB" id="A0A165ETA0"/>
<evidence type="ECO:0000313" key="2">
    <source>
        <dbReference type="EMBL" id="KZT07712.1"/>
    </source>
</evidence>